<evidence type="ECO:0000313" key="1">
    <source>
        <dbReference type="EMBL" id="MCV0323611.1"/>
    </source>
</evidence>
<dbReference type="EMBL" id="JAHWBK010000003">
    <property type="protein sequence ID" value="MCV0323611.1"/>
    <property type="molecule type" value="Genomic_DNA"/>
</dbReference>
<proteinExistence type="predicted"/>
<comment type="caution">
    <text evidence="1">The sequence shown here is derived from an EMBL/GenBank/DDBJ whole genome shotgun (WGS) entry which is preliminary data.</text>
</comment>
<protein>
    <recommendedName>
        <fullName evidence="3">DUF4145 domain-containing protein</fullName>
    </recommendedName>
</protein>
<dbReference type="RefSeq" id="WP_197612104.1">
    <property type="nucleotide sequence ID" value="NZ_JAHWBK010000003.1"/>
</dbReference>
<reference evidence="1 2" key="1">
    <citation type="submission" date="2021-07" db="EMBL/GenBank/DDBJ databases">
        <title>Clinical implication of Pseudomonas aeruginosa: further insight on the antimicrobial resistance.</title>
        <authorList>
            <person name="Macori G."/>
            <person name="Fanning S."/>
            <person name="Alqahtani A."/>
        </authorList>
    </citation>
    <scope>NUCLEOTIDE SEQUENCE [LARGE SCALE GENOMIC DNA]</scope>
    <source>
        <strain evidence="1 2">CFS3442</strain>
    </source>
</reference>
<gene>
    <name evidence="1" type="ORF">KYJ44_04710</name>
</gene>
<dbReference type="Proteomes" id="UP001208054">
    <property type="component" value="Unassembled WGS sequence"/>
</dbReference>
<evidence type="ECO:0008006" key="3">
    <source>
        <dbReference type="Google" id="ProtNLM"/>
    </source>
</evidence>
<accession>A0ABT2XCE4</accession>
<organism evidence="1 2">
    <name type="scientific">Stenotrophomonas riyadhensis</name>
    <dbReference type="NCBI Taxonomy" id="2859893"/>
    <lineage>
        <taxon>Bacteria</taxon>
        <taxon>Pseudomonadati</taxon>
        <taxon>Pseudomonadota</taxon>
        <taxon>Gammaproteobacteria</taxon>
        <taxon>Lysobacterales</taxon>
        <taxon>Lysobacteraceae</taxon>
        <taxon>Stenotrophomonas</taxon>
    </lineage>
</organism>
<name>A0ABT2XCE4_9GAMM</name>
<sequence length="152" mass="16757">MGFDAPVQDSSTSAWTKEDIAEALLNSACELFQSGGHAVAVWHLAAAAEEIFGAVLKHRGESSDRAITKLANRLTAKIPGIDDTDVYNFVYEGKRAIKHYNRPNEAVVIAETDQVVYTLAMALLNRVATGVPVSRPMWLVLDWLLRRDFNGK</sequence>
<evidence type="ECO:0000313" key="2">
    <source>
        <dbReference type="Proteomes" id="UP001208054"/>
    </source>
</evidence>
<keyword evidence="2" id="KW-1185">Reference proteome</keyword>